<proteinExistence type="predicted"/>
<dbReference type="Proteomes" id="UP001501706">
    <property type="component" value="Unassembled WGS sequence"/>
</dbReference>
<reference evidence="2" key="1">
    <citation type="journal article" date="2019" name="Int. J. Syst. Evol. Microbiol.">
        <title>The Global Catalogue of Microorganisms (GCM) 10K type strain sequencing project: providing services to taxonomists for standard genome sequencing and annotation.</title>
        <authorList>
            <consortium name="The Broad Institute Genomics Platform"/>
            <consortium name="The Broad Institute Genome Sequencing Center for Infectious Disease"/>
            <person name="Wu L."/>
            <person name="Ma J."/>
        </authorList>
    </citation>
    <scope>NUCLEOTIDE SEQUENCE [LARGE SCALE GENOMIC DNA]</scope>
    <source>
        <strain evidence="2">JCM 14330</strain>
    </source>
</reference>
<evidence type="ECO:0000313" key="2">
    <source>
        <dbReference type="Proteomes" id="UP001501706"/>
    </source>
</evidence>
<keyword evidence="2" id="KW-1185">Reference proteome</keyword>
<organism evidence="1 2">
    <name type="scientific">Pigmentiphaga daeguensis</name>
    <dbReference type="NCBI Taxonomy" id="414049"/>
    <lineage>
        <taxon>Bacteria</taxon>
        <taxon>Pseudomonadati</taxon>
        <taxon>Pseudomonadota</taxon>
        <taxon>Betaproteobacteria</taxon>
        <taxon>Burkholderiales</taxon>
        <taxon>Alcaligenaceae</taxon>
        <taxon>Pigmentiphaga</taxon>
    </lineage>
</organism>
<evidence type="ECO:0000313" key="1">
    <source>
        <dbReference type="EMBL" id="GAA0527168.1"/>
    </source>
</evidence>
<sequence>MDLEGAEVEHALEHGVLLPDRFRFDGAAFQAHDEFRRFMGPDEQPTPDLLARERRKQGDERVVDLDEVFEAKHGERGSRKILLRIPRSGAPGR</sequence>
<gene>
    <name evidence="1" type="ORF">GCM10009097_50950</name>
</gene>
<dbReference type="EMBL" id="BAAAEN010000028">
    <property type="protein sequence ID" value="GAA0527168.1"/>
    <property type="molecule type" value="Genomic_DNA"/>
</dbReference>
<comment type="caution">
    <text evidence="1">The sequence shown here is derived from an EMBL/GenBank/DDBJ whole genome shotgun (WGS) entry which is preliminary data.</text>
</comment>
<protein>
    <submittedName>
        <fullName evidence="1">Uncharacterized protein</fullName>
    </submittedName>
</protein>
<name>A0ABP3MT43_9BURK</name>
<accession>A0ABP3MT43</accession>